<dbReference type="AlphaFoldDB" id="A0A178MYI1"/>
<proteinExistence type="predicted"/>
<dbReference type="SUPFAM" id="SSF53448">
    <property type="entry name" value="Nucleotide-diphospho-sugar transferases"/>
    <property type="match status" value="1"/>
</dbReference>
<dbReference type="GO" id="GO:0008781">
    <property type="term" value="F:N-acylneuraminate cytidylyltransferase activity"/>
    <property type="evidence" value="ECO:0007669"/>
    <property type="project" value="TreeGrafter"/>
</dbReference>
<dbReference type="EMBL" id="LWQU01000104">
    <property type="protein sequence ID" value="OAN55008.1"/>
    <property type="molecule type" value="Genomic_DNA"/>
</dbReference>
<evidence type="ECO:0000313" key="1">
    <source>
        <dbReference type="EMBL" id="OAN55008.1"/>
    </source>
</evidence>
<gene>
    <name evidence="1" type="ORF">A6A05_00160</name>
</gene>
<sequence>MIDGKSVLAVIAARGGSKGLPRKHLLDLGGRPVVAWSVEAAKGAALLDRVVLSTDDQEIADAAALAGCEVPFLRPAELSTDTVPLGPVLLHALDSLGAYDYLVLLQATSPLRLASDIDACIRLCHDSGAPAVMSVCVAPKSPFWMSTLDEDGRMRPLLAAPTDAQRQQLPTAYVPNGAVYVARVDAFRQRLGFSFPDTRAYIMPAERSIDIDYRLDLMVARALVAETS</sequence>
<organism evidence="1 2">
    <name type="scientific">Magnetospirillum moscoviense</name>
    <dbReference type="NCBI Taxonomy" id="1437059"/>
    <lineage>
        <taxon>Bacteria</taxon>
        <taxon>Pseudomonadati</taxon>
        <taxon>Pseudomonadota</taxon>
        <taxon>Alphaproteobacteria</taxon>
        <taxon>Rhodospirillales</taxon>
        <taxon>Rhodospirillaceae</taxon>
        <taxon>Magnetospirillum</taxon>
    </lineage>
</organism>
<dbReference type="Gene3D" id="3.90.550.10">
    <property type="entry name" value="Spore Coat Polysaccharide Biosynthesis Protein SpsA, Chain A"/>
    <property type="match status" value="1"/>
</dbReference>
<dbReference type="InterPro" id="IPR050793">
    <property type="entry name" value="CMP-NeuNAc_synthase"/>
</dbReference>
<reference evidence="1 2" key="1">
    <citation type="submission" date="2016-04" db="EMBL/GenBank/DDBJ databases">
        <title>Draft genome sequence of freshwater magnetotactic bacteria Magnetospirillum marisnigri SP-1 and Magnetospirillum moscoviense BB-1.</title>
        <authorList>
            <person name="Koziaeva V."/>
            <person name="Dziuba M.V."/>
            <person name="Ivanov T.M."/>
            <person name="Kuznetsov B."/>
            <person name="Grouzdev D.S."/>
        </authorList>
    </citation>
    <scope>NUCLEOTIDE SEQUENCE [LARGE SCALE GENOMIC DNA]</scope>
    <source>
        <strain evidence="1 2">BB-1</strain>
    </source>
</reference>
<dbReference type="Proteomes" id="UP000078543">
    <property type="component" value="Unassembled WGS sequence"/>
</dbReference>
<keyword evidence="2" id="KW-1185">Reference proteome</keyword>
<dbReference type="PANTHER" id="PTHR21485:SF6">
    <property type="entry name" value="N-ACYLNEURAMINATE CYTIDYLYLTRANSFERASE-RELATED"/>
    <property type="match status" value="1"/>
</dbReference>
<protein>
    <recommendedName>
        <fullName evidence="3">Acylneuraminate cytidylyltransferase</fullName>
    </recommendedName>
</protein>
<dbReference type="Pfam" id="PF02348">
    <property type="entry name" value="CTP_transf_3"/>
    <property type="match status" value="1"/>
</dbReference>
<comment type="caution">
    <text evidence="1">The sequence shown here is derived from an EMBL/GenBank/DDBJ whole genome shotgun (WGS) entry which is preliminary data.</text>
</comment>
<accession>A0A178MYI1</accession>
<dbReference type="CDD" id="cd02513">
    <property type="entry name" value="CMP-NeuAc_Synthase"/>
    <property type="match status" value="1"/>
</dbReference>
<dbReference type="InterPro" id="IPR003329">
    <property type="entry name" value="Cytidylyl_trans"/>
</dbReference>
<evidence type="ECO:0008006" key="3">
    <source>
        <dbReference type="Google" id="ProtNLM"/>
    </source>
</evidence>
<dbReference type="STRING" id="1437059.A6A05_00160"/>
<name>A0A178MYI1_9PROT</name>
<evidence type="ECO:0000313" key="2">
    <source>
        <dbReference type="Proteomes" id="UP000078543"/>
    </source>
</evidence>
<dbReference type="PANTHER" id="PTHR21485">
    <property type="entry name" value="HAD SUPERFAMILY MEMBERS CMAS AND KDSC"/>
    <property type="match status" value="1"/>
</dbReference>
<dbReference type="OrthoDB" id="9805604at2"/>
<dbReference type="InterPro" id="IPR029044">
    <property type="entry name" value="Nucleotide-diphossugar_trans"/>
</dbReference>
<dbReference type="RefSeq" id="WP_068498031.1">
    <property type="nucleotide sequence ID" value="NZ_LWQU01000104.1"/>
</dbReference>